<reference evidence="2 3" key="1">
    <citation type="journal article" date="2007" name="Genome Biol.">
        <title>Interrupted coding sequences in Mycobacterium smegmatis: authentic mutations or sequencing errors?</title>
        <authorList>
            <person name="Deshayes C."/>
            <person name="Perrodou E."/>
            <person name="Gallien S."/>
            <person name="Euphrasie D."/>
            <person name="Schaeffer C."/>
            <person name="Van-Dorsselaer A."/>
            <person name="Poch O."/>
            <person name="Lecompte O."/>
            <person name="Reyrat J.M."/>
        </authorList>
    </citation>
    <scope>NUCLEOTIDE SEQUENCE [LARGE SCALE GENOMIC DNA]</scope>
    <source>
        <strain evidence="3">ATCC 700084 / mc(2)155</strain>
    </source>
</reference>
<dbReference type="Pfam" id="PF07883">
    <property type="entry name" value="Cupin_2"/>
    <property type="match status" value="1"/>
</dbReference>
<dbReference type="AlphaFoldDB" id="I7G1T2"/>
<accession>I7G1T2</accession>
<gene>
    <name evidence="2" type="ordered locus">MSMEI_3314</name>
</gene>
<dbReference type="CDD" id="cd06980">
    <property type="entry name" value="cupin_bxe_c0505"/>
    <property type="match status" value="1"/>
</dbReference>
<dbReference type="InterPro" id="IPR013096">
    <property type="entry name" value="Cupin_2"/>
</dbReference>
<reference evidence="2 3" key="2">
    <citation type="journal article" date="2009" name="Genome Res.">
        <title>Ortho-proteogenomics: multiple proteomes investigation through orthology and a new MS-based protocol.</title>
        <authorList>
            <person name="Gallien S."/>
            <person name="Perrodou E."/>
            <person name="Carapito C."/>
            <person name="Deshayes C."/>
            <person name="Reyrat J.M."/>
            <person name="Van Dorsselaer A."/>
            <person name="Poch O."/>
            <person name="Schaeffer C."/>
            <person name="Lecompte O."/>
        </authorList>
    </citation>
    <scope>NUCLEOTIDE SEQUENCE [LARGE SCALE GENOMIC DNA]</scope>
    <source>
        <strain evidence="3">ATCC 700084 / mc(2)155</strain>
    </source>
</reference>
<feature type="domain" description="Cupin type-2" evidence="1">
    <location>
        <begin position="69"/>
        <end position="128"/>
    </location>
</feature>
<evidence type="ECO:0000313" key="3">
    <source>
        <dbReference type="Proteomes" id="UP000006158"/>
    </source>
</evidence>
<dbReference type="SUPFAM" id="SSF51182">
    <property type="entry name" value="RmlC-like cupins"/>
    <property type="match status" value="1"/>
</dbReference>
<sequence length="144" mass="16158">MKGSTMTDATRTYEIPDSMQHKVISLADAPEIPGRRTFLQYFDVGIADASNGLISTQVTKVRAGMTNPTGWHYHDCVFQWLFITKGWLELQFENGESKRIEQGSVCFIPGGYRHNETGTSDDLEFVEIFMPPKPRTVAVESPLA</sequence>
<dbReference type="EMBL" id="CP001663">
    <property type="protein sequence ID" value="AFP39777.1"/>
    <property type="molecule type" value="Genomic_DNA"/>
</dbReference>
<dbReference type="KEGG" id="msg:MSMEI_3314"/>
<dbReference type="InterPro" id="IPR014710">
    <property type="entry name" value="RmlC-like_jellyroll"/>
</dbReference>
<proteinExistence type="predicted"/>
<dbReference type="PATRIC" id="fig|246196.56.peg.3404"/>
<dbReference type="Proteomes" id="UP000006158">
    <property type="component" value="Chromosome"/>
</dbReference>
<name>I7G1T2_MYCS2</name>
<dbReference type="Gene3D" id="2.60.120.10">
    <property type="entry name" value="Jelly Rolls"/>
    <property type="match status" value="1"/>
</dbReference>
<evidence type="ECO:0000313" key="2">
    <source>
        <dbReference type="EMBL" id="AFP39777.1"/>
    </source>
</evidence>
<evidence type="ECO:0000259" key="1">
    <source>
        <dbReference type="Pfam" id="PF07883"/>
    </source>
</evidence>
<protein>
    <submittedName>
        <fullName evidence="2">Cupin 2 conserved barrel domain protein</fullName>
    </submittedName>
</protein>
<dbReference type="InterPro" id="IPR011051">
    <property type="entry name" value="RmlC_Cupin_sf"/>
</dbReference>
<organism evidence="2 3">
    <name type="scientific">Mycolicibacterium smegmatis (strain ATCC 700084 / mc(2)155)</name>
    <name type="common">Mycobacterium smegmatis</name>
    <dbReference type="NCBI Taxonomy" id="246196"/>
    <lineage>
        <taxon>Bacteria</taxon>
        <taxon>Bacillati</taxon>
        <taxon>Actinomycetota</taxon>
        <taxon>Actinomycetes</taxon>
        <taxon>Mycobacteriales</taxon>
        <taxon>Mycobacteriaceae</taxon>
        <taxon>Mycolicibacterium</taxon>
    </lineage>
</organism>